<dbReference type="Pfam" id="PF06386">
    <property type="entry name" value="GvpL_GvpF"/>
    <property type="match status" value="1"/>
</dbReference>
<evidence type="ECO:0000256" key="1">
    <source>
        <dbReference type="ARBA" id="ARBA00022987"/>
    </source>
</evidence>
<evidence type="ECO:0000313" key="4">
    <source>
        <dbReference type="EMBL" id="MDX3042994.1"/>
    </source>
</evidence>
<reference evidence="4 5" key="1">
    <citation type="journal article" date="2023" name="Microb. Genom.">
        <title>Mesoterricola silvestris gen. nov., sp. nov., Mesoterricola sediminis sp. nov., Geothrix oryzae sp. nov., Geothrix edaphica sp. nov., Geothrix rubra sp. nov., and Geothrix limicola sp. nov., six novel members of Acidobacteriota isolated from soils.</title>
        <authorList>
            <person name="Weisberg A.J."/>
            <person name="Pearce E."/>
            <person name="Kramer C.G."/>
            <person name="Chang J.H."/>
            <person name="Clarke C.R."/>
        </authorList>
    </citation>
    <scope>NUCLEOTIDE SEQUENCE [LARGE SCALE GENOMIC DNA]</scope>
    <source>
        <strain evidence="4 5">NE20-4-1</strain>
    </source>
</reference>
<comment type="subcellular location">
    <subcellularLocation>
        <location evidence="2">Gas vesicle</location>
    </subcellularLocation>
</comment>
<dbReference type="InterPro" id="IPR009430">
    <property type="entry name" value="GvpL/GvpF"/>
</dbReference>
<dbReference type="Proteomes" id="UP001282474">
    <property type="component" value="Unassembled WGS sequence"/>
</dbReference>
<comment type="similarity">
    <text evidence="3">Belongs to the gas vesicle GvpF/GvpL family.</text>
</comment>
<name>A0ABU4N3B5_9ACTN</name>
<comment type="caution">
    <text evidence="4">The sequence shown here is derived from an EMBL/GenBank/DDBJ whole genome shotgun (WGS) entry which is preliminary data.</text>
</comment>
<dbReference type="PANTHER" id="PTHR36852:SF1">
    <property type="entry name" value="PROTEIN GVPL 2"/>
    <property type="match status" value="1"/>
</dbReference>
<proteinExistence type="inferred from homology"/>
<evidence type="ECO:0000256" key="3">
    <source>
        <dbReference type="ARBA" id="ARBA00035643"/>
    </source>
</evidence>
<dbReference type="RefSeq" id="WP_078853629.1">
    <property type="nucleotide sequence ID" value="NZ_JABXWF010000041.1"/>
</dbReference>
<gene>
    <name evidence="4" type="ORF">PV383_38325</name>
</gene>
<protein>
    <submittedName>
        <fullName evidence="4">GvpL/GvpF family gas vesicle protein</fullName>
    </submittedName>
</protein>
<keyword evidence="5" id="KW-1185">Reference proteome</keyword>
<dbReference type="EMBL" id="JARAWJ010000044">
    <property type="protein sequence ID" value="MDX3042994.1"/>
    <property type="molecule type" value="Genomic_DNA"/>
</dbReference>
<evidence type="ECO:0000313" key="5">
    <source>
        <dbReference type="Proteomes" id="UP001282474"/>
    </source>
</evidence>
<dbReference type="PANTHER" id="PTHR36852">
    <property type="entry name" value="PROTEIN GVPL 2"/>
    <property type="match status" value="1"/>
</dbReference>
<sequence length="241" mass="26095">MSEPMSVYVYAITKAAHPLGLDDVKGVGEGPTALHAVSNGELSAVVSEAPDDLSVSRRDVEAHQEVQLQLWTEGAILPLSFGFVAPDEGAVEALLQEQAETFSRRLDELTGRAEFNVKGVQDEDTLLRTVLTESARARELNDAIREGGGTYEDRLALGELVAQEVQGRQEALGEEVLAALRPYALDERLAPASQQYFVNVSFLVEGEREDEFAEAGGELAEALGEGVELRLRGPLPPYSFV</sequence>
<organism evidence="4 5">
    <name type="scientific">Streptomyces caniscabiei</name>
    <dbReference type="NCBI Taxonomy" id="2746961"/>
    <lineage>
        <taxon>Bacteria</taxon>
        <taxon>Bacillati</taxon>
        <taxon>Actinomycetota</taxon>
        <taxon>Actinomycetes</taxon>
        <taxon>Kitasatosporales</taxon>
        <taxon>Streptomycetaceae</taxon>
        <taxon>Streptomyces</taxon>
    </lineage>
</organism>
<keyword evidence="1" id="KW-0304">Gas vesicle</keyword>
<accession>A0ABU4N3B5</accession>
<evidence type="ECO:0000256" key="2">
    <source>
        <dbReference type="ARBA" id="ARBA00035108"/>
    </source>
</evidence>